<dbReference type="AlphaFoldDB" id="A0A1E4TXU7"/>
<evidence type="ECO:0000259" key="4">
    <source>
        <dbReference type="PROSITE" id="PS50850"/>
    </source>
</evidence>
<dbReference type="SUPFAM" id="SSF103473">
    <property type="entry name" value="MFS general substrate transporter"/>
    <property type="match status" value="1"/>
</dbReference>
<dbReference type="PANTHER" id="PTHR11360">
    <property type="entry name" value="MONOCARBOXYLATE TRANSPORTER"/>
    <property type="match status" value="1"/>
</dbReference>
<gene>
    <name evidence="5" type="ORF">PACTADRAFT_28604</name>
</gene>
<dbReference type="Gene3D" id="1.20.1250.20">
    <property type="entry name" value="MFS general substrate transporter like domains"/>
    <property type="match status" value="2"/>
</dbReference>
<feature type="transmembrane region" description="Helical" evidence="3">
    <location>
        <begin position="51"/>
        <end position="72"/>
    </location>
</feature>
<comment type="subcellular location">
    <subcellularLocation>
        <location evidence="1">Membrane</location>
        <topology evidence="1">Multi-pass membrane protein</topology>
    </subcellularLocation>
</comment>
<organism evidence="5 6">
    <name type="scientific">Pachysolen tannophilus NRRL Y-2460</name>
    <dbReference type="NCBI Taxonomy" id="669874"/>
    <lineage>
        <taxon>Eukaryota</taxon>
        <taxon>Fungi</taxon>
        <taxon>Dikarya</taxon>
        <taxon>Ascomycota</taxon>
        <taxon>Saccharomycotina</taxon>
        <taxon>Pichiomycetes</taxon>
        <taxon>Pachysolenaceae</taxon>
        <taxon>Pachysolen</taxon>
    </lineage>
</organism>
<feature type="domain" description="Major facilitator superfamily (MFS) profile" evidence="4">
    <location>
        <begin position="222"/>
        <end position="465"/>
    </location>
</feature>
<dbReference type="InterPro" id="IPR011701">
    <property type="entry name" value="MFS"/>
</dbReference>
<feature type="transmembrane region" description="Helical" evidence="3">
    <location>
        <begin position="350"/>
        <end position="371"/>
    </location>
</feature>
<keyword evidence="3" id="KW-0812">Transmembrane</keyword>
<dbReference type="GO" id="GO:0005739">
    <property type="term" value="C:mitochondrion"/>
    <property type="evidence" value="ECO:0007669"/>
    <property type="project" value="EnsemblFungi"/>
</dbReference>
<dbReference type="PANTHER" id="PTHR11360:SF315">
    <property type="entry name" value="TRANSPORTER MCH2-RELATED"/>
    <property type="match status" value="1"/>
</dbReference>
<dbReference type="InterPro" id="IPR050327">
    <property type="entry name" value="Proton-linked_MCT"/>
</dbReference>
<dbReference type="GO" id="GO:0022857">
    <property type="term" value="F:transmembrane transporter activity"/>
    <property type="evidence" value="ECO:0007669"/>
    <property type="project" value="InterPro"/>
</dbReference>
<keyword evidence="6" id="KW-1185">Reference proteome</keyword>
<evidence type="ECO:0000313" key="6">
    <source>
        <dbReference type="Proteomes" id="UP000094236"/>
    </source>
</evidence>
<feature type="transmembrane region" description="Helical" evidence="3">
    <location>
        <begin position="78"/>
        <end position="98"/>
    </location>
</feature>
<keyword evidence="3" id="KW-1133">Transmembrane helix</keyword>
<comment type="similarity">
    <text evidence="2">Belongs to the major facilitator superfamily. Monocarboxylate porter (TC 2.A.1.13) family.</text>
</comment>
<evidence type="ECO:0000256" key="2">
    <source>
        <dbReference type="ARBA" id="ARBA00006727"/>
    </source>
</evidence>
<feature type="transmembrane region" description="Helical" evidence="3">
    <location>
        <begin position="110"/>
        <end position="132"/>
    </location>
</feature>
<protein>
    <recommendedName>
        <fullName evidence="4">Major facilitator superfamily (MFS) profile domain-containing protein</fullName>
    </recommendedName>
</protein>
<dbReference type="OrthoDB" id="2213137at2759"/>
<dbReference type="GO" id="GO:0016020">
    <property type="term" value="C:membrane"/>
    <property type="evidence" value="ECO:0007669"/>
    <property type="project" value="UniProtKB-SubCell"/>
</dbReference>
<accession>A0A1E4TXU7</accession>
<evidence type="ECO:0000256" key="3">
    <source>
        <dbReference type="SAM" id="Phobius"/>
    </source>
</evidence>
<dbReference type="Pfam" id="PF07690">
    <property type="entry name" value="MFS_1"/>
    <property type="match status" value="1"/>
</dbReference>
<dbReference type="CDD" id="cd17352">
    <property type="entry name" value="MFS_MCT_SLC16"/>
    <property type="match status" value="1"/>
</dbReference>
<dbReference type="PROSITE" id="PS50850">
    <property type="entry name" value="MFS"/>
    <property type="match status" value="1"/>
</dbReference>
<feature type="transmembrane region" description="Helical" evidence="3">
    <location>
        <begin position="6"/>
        <end position="30"/>
    </location>
</feature>
<feature type="transmembrane region" description="Helical" evidence="3">
    <location>
        <begin position="310"/>
        <end position="329"/>
    </location>
</feature>
<proteinExistence type="inferred from homology"/>
<feature type="transmembrane region" description="Helical" evidence="3">
    <location>
        <begin position="171"/>
        <end position="190"/>
    </location>
</feature>
<name>A0A1E4TXU7_PACTA</name>
<feature type="transmembrane region" description="Helical" evidence="3">
    <location>
        <begin position="224"/>
        <end position="244"/>
    </location>
</feature>
<feature type="transmembrane region" description="Helical" evidence="3">
    <location>
        <begin position="377"/>
        <end position="398"/>
    </location>
</feature>
<dbReference type="STRING" id="669874.A0A1E4TXU7"/>
<reference evidence="6" key="1">
    <citation type="submission" date="2016-05" db="EMBL/GenBank/DDBJ databases">
        <title>Comparative genomics of biotechnologically important yeasts.</title>
        <authorList>
            <consortium name="DOE Joint Genome Institute"/>
            <person name="Riley R."/>
            <person name="Haridas S."/>
            <person name="Wolfe K.H."/>
            <person name="Lopes M.R."/>
            <person name="Hittinger C.T."/>
            <person name="Goker M."/>
            <person name="Salamov A."/>
            <person name="Wisecaver J."/>
            <person name="Long T.M."/>
            <person name="Aerts A.L."/>
            <person name="Barry K."/>
            <person name="Choi C."/>
            <person name="Clum A."/>
            <person name="Coughlan A.Y."/>
            <person name="Deshpande S."/>
            <person name="Douglass A.P."/>
            <person name="Hanson S.J."/>
            <person name="Klenk H.-P."/>
            <person name="Labutti K."/>
            <person name="Lapidus A."/>
            <person name="Lindquist E."/>
            <person name="Lipzen A."/>
            <person name="Meier-Kolthoff J.P."/>
            <person name="Ohm R.A."/>
            <person name="Otillar R.P."/>
            <person name="Pangilinan J."/>
            <person name="Peng Y."/>
            <person name="Rokas A."/>
            <person name="Rosa C.A."/>
            <person name="Scheuner C."/>
            <person name="Sibirny A.A."/>
            <person name="Slot J.C."/>
            <person name="Stielow J.B."/>
            <person name="Sun H."/>
            <person name="Kurtzman C.P."/>
            <person name="Blackwell M."/>
            <person name="Grigoriev I.V."/>
            <person name="Jeffries T.W."/>
        </authorList>
    </citation>
    <scope>NUCLEOTIDE SEQUENCE [LARGE SCALE GENOMIC DNA]</scope>
    <source>
        <strain evidence="6">NRRL Y-2460</strain>
    </source>
</reference>
<dbReference type="Proteomes" id="UP000094236">
    <property type="component" value="Unassembled WGS sequence"/>
</dbReference>
<feature type="transmembrane region" description="Helical" evidence="3">
    <location>
        <begin position="286"/>
        <end position="304"/>
    </location>
</feature>
<dbReference type="InterPro" id="IPR036259">
    <property type="entry name" value="MFS_trans_sf"/>
</dbReference>
<dbReference type="InterPro" id="IPR020846">
    <property type="entry name" value="MFS_dom"/>
</dbReference>
<keyword evidence="3" id="KW-0472">Membrane</keyword>
<evidence type="ECO:0000256" key="1">
    <source>
        <dbReference type="ARBA" id="ARBA00004141"/>
    </source>
</evidence>
<feature type="non-terminal residue" evidence="5">
    <location>
        <position position="1"/>
    </location>
</feature>
<evidence type="ECO:0000313" key="5">
    <source>
        <dbReference type="EMBL" id="ODV96592.1"/>
    </source>
</evidence>
<dbReference type="EMBL" id="KV454012">
    <property type="protein sequence ID" value="ODV96592.1"/>
    <property type="molecule type" value="Genomic_DNA"/>
</dbReference>
<sequence>DVAPDGGYGWVCVLCVSLFTFCTWGINSSYGVFLRFYLESDYFPNATSIDFALIGSIVVGISQIIAPFVFWFTQCLGFRQALIIGVIIQTAGYVLASFSTKIWQLYLTQGLMIAISFSFLFCPTSAIISSWFVKKRSLATGLSVTGAGFGGLIFSLSISKMIEDSGNQKSGLRLLAIVSFVICSLCIVFAKPRNYKRQKLNVENMVKSFKIIFDMSAWKEFNTLMVSLYFGIANMGYTVVLFSLSSYSQQIGLSANDANYLTALLNVGQILGRPLIGFLADKFGRVNFSIIGTNLMVILIFAFWINAKTYASLIALALIMGFAMPIASVMNQPLTADGVEPSRFISAYSLVLLSVGAFALPSEVIGLVLRTQSDKDFPYLHCQIFSGLGYFVGGLFLLPLREFKIKKILIQRKKKSLADLRETDNSSAFPFEEDKDEKIRKRILKYEYLLQNNIKCYFLRMFYPI</sequence>
<feature type="transmembrane region" description="Helical" evidence="3">
    <location>
        <begin position="138"/>
        <end position="159"/>
    </location>
</feature>
<feature type="non-terminal residue" evidence="5">
    <location>
        <position position="465"/>
    </location>
</feature>